<evidence type="ECO:0000313" key="3">
    <source>
        <dbReference type="Proteomes" id="UP000319980"/>
    </source>
</evidence>
<dbReference type="InterPro" id="IPR016181">
    <property type="entry name" value="Acyl_CoA_acyltransferase"/>
</dbReference>
<comment type="caution">
    <text evidence="2">The sequence shown here is derived from an EMBL/GenBank/DDBJ whole genome shotgun (WGS) entry which is preliminary data.</text>
</comment>
<dbReference type="PANTHER" id="PTHR43441">
    <property type="entry name" value="RIBOSOMAL-PROTEIN-SERINE ACETYLTRANSFERASE"/>
    <property type="match status" value="1"/>
</dbReference>
<dbReference type="Proteomes" id="UP000319980">
    <property type="component" value="Unassembled WGS sequence"/>
</dbReference>
<dbReference type="Pfam" id="PF13302">
    <property type="entry name" value="Acetyltransf_3"/>
    <property type="match status" value="1"/>
</dbReference>
<dbReference type="OrthoDB" id="9801656at2"/>
<dbReference type="GO" id="GO:1990189">
    <property type="term" value="F:protein N-terminal-serine acetyltransferase activity"/>
    <property type="evidence" value="ECO:0007669"/>
    <property type="project" value="TreeGrafter"/>
</dbReference>
<dbReference type="RefSeq" id="WP_146387226.1">
    <property type="nucleotide sequence ID" value="NZ_VOHK01000003.1"/>
</dbReference>
<accession>A0A5C5U3I9</accession>
<keyword evidence="3" id="KW-1185">Reference proteome</keyword>
<sequence>MSGDLNARLADLPGFPVLSGQRLRLRGPRADDVDAVFALFSDPDVMRYWSHAPMRERMQAEGKVEEMLEAFEHRTMLNWLVADRRSDTAIGSCTLFHFDARHRRAEIGYALRADHWGCGLAAEAVALALDWGFRTLALHRIEADIDPRNAASRRLLLRLGFRSEGLLRERFFVGDDATDSELFGLLAQDRRRRDG</sequence>
<protein>
    <submittedName>
        <fullName evidence="2">GNAT family N-acetyltransferase</fullName>
    </submittedName>
</protein>
<name>A0A5C5U3I9_9GAMM</name>
<dbReference type="EMBL" id="VOHK01000003">
    <property type="protein sequence ID" value="TWT21051.1"/>
    <property type="molecule type" value="Genomic_DNA"/>
</dbReference>
<dbReference type="Gene3D" id="3.40.630.30">
    <property type="match status" value="1"/>
</dbReference>
<feature type="domain" description="N-acetyltransferase" evidence="1">
    <location>
        <begin position="23"/>
        <end position="192"/>
    </location>
</feature>
<dbReference type="InterPro" id="IPR051908">
    <property type="entry name" value="Ribosomal_N-acetyltransferase"/>
</dbReference>
<organism evidence="2 3">
    <name type="scientific">Luteimonas marina</name>
    <dbReference type="NCBI Taxonomy" id="488485"/>
    <lineage>
        <taxon>Bacteria</taxon>
        <taxon>Pseudomonadati</taxon>
        <taxon>Pseudomonadota</taxon>
        <taxon>Gammaproteobacteria</taxon>
        <taxon>Lysobacterales</taxon>
        <taxon>Lysobacteraceae</taxon>
        <taxon>Luteimonas</taxon>
    </lineage>
</organism>
<dbReference type="GO" id="GO:0005737">
    <property type="term" value="C:cytoplasm"/>
    <property type="evidence" value="ECO:0007669"/>
    <property type="project" value="TreeGrafter"/>
</dbReference>
<keyword evidence="2" id="KW-0808">Transferase</keyword>
<proteinExistence type="predicted"/>
<dbReference type="GO" id="GO:0008999">
    <property type="term" value="F:protein-N-terminal-alanine acetyltransferase activity"/>
    <property type="evidence" value="ECO:0007669"/>
    <property type="project" value="TreeGrafter"/>
</dbReference>
<dbReference type="InterPro" id="IPR000182">
    <property type="entry name" value="GNAT_dom"/>
</dbReference>
<evidence type="ECO:0000313" key="2">
    <source>
        <dbReference type="EMBL" id="TWT21051.1"/>
    </source>
</evidence>
<dbReference type="SUPFAM" id="SSF55729">
    <property type="entry name" value="Acyl-CoA N-acyltransferases (Nat)"/>
    <property type="match status" value="1"/>
</dbReference>
<dbReference type="AlphaFoldDB" id="A0A5C5U3I9"/>
<dbReference type="PROSITE" id="PS51186">
    <property type="entry name" value="GNAT"/>
    <property type="match status" value="1"/>
</dbReference>
<evidence type="ECO:0000259" key="1">
    <source>
        <dbReference type="PROSITE" id="PS51186"/>
    </source>
</evidence>
<gene>
    <name evidence="2" type="ORF">FQY83_06725</name>
</gene>
<reference evidence="2 3" key="1">
    <citation type="journal article" date="2008" name="Int. J. Syst. Evol. Microbiol.">
        <title>Luteimonas marina sp. nov., isolated from seawater.</title>
        <authorList>
            <person name="Baik K.S."/>
            <person name="Park S.C."/>
            <person name="Kim M.S."/>
            <person name="Kim E.M."/>
            <person name="Park C."/>
            <person name="Chun J."/>
            <person name="Seong C.N."/>
        </authorList>
    </citation>
    <scope>NUCLEOTIDE SEQUENCE [LARGE SCALE GENOMIC DNA]</scope>
    <source>
        <strain evidence="2 3">FR1330</strain>
    </source>
</reference>
<dbReference type="PANTHER" id="PTHR43441:SF11">
    <property type="entry name" value="RIBOSOMAL-PROTEIN-SERINE ACETYLTRANSFERASE"/>
    <property type="match status" value="1"/>
</dbReference>